<keyword evidence="1" id="KW-0732">Signal</keyword>
<protein>
    <submittedName>
        <fullName evidence="2">Uncharacterized protein</fullName>
    </submittedName>
</protein>
<evidence type="ECO:0000313" key="2">
    <source>
        <dbReference type="EMBL" id="QDS73726.1"/>
    </source>
</evidence>
<sequence length="57" mass="5880">MRFNSNFLVALMATLTVAKPVPVENGVASPEVAAVTGAGTTNIVDGAATRSDWIYPS</sequence>
<evidence type="ECO:0000313" key="3">
    <source>
        <dbReference type="Proteomes" id="UP000316270"/>
    </source>
</evidence>
<name>A0A517LDR7_9PEZI</name>
<organism evidence="2 3">
    <name type="scientific">Venturia effusa</name>
    <dbReference type="NCBI Taxonomy" id="50376"/>
    <lineage>
        <taxon>Eukaryota</taxon>
        <taxon>Fungi</taxon>
        <taxon>Dikarya</taxon>
        <taxon>Ascomycota</taxon>
        <taxon>Pezizomycotina</taxon>
        <taxon>Dothideomycetes</taxon>
        <taxon>Pleosporomycetidae</taxon>
        <taxon>Venturiales</taxon>
        <taxon>Venturiaceae</taxon>
        <taxon>Venturia</taxon>
    </lineage>
</organism>
<feature type="chain" id="PRO_5022143354" evidence="1">
    <location>
        <begin position="19"/>
        <end position="57"/>
    </location>
</feature>
<evidence type="ECO:0000256" key="1">
    <source>
        <dbReference type="SAM" id="SignalP"/>
    </source>
</evidence>
<keyword evidence="3" id="KW-1185">Reference proteome</keyword>
<accession>A0A517LDR7</accession>
<proteinExistence type="predicted"/>
<dbReference type="Proteomes" id="UP000316270">
    <property type="component" value="Chromosome 10"/>
</dbReference>
<feature type="signal peptide" evidence="1">
    <location>
        <begin position="1"/>
        <end position="18"/>
    </location>
</feature>
<gene>
    <name evidence="2" type="ORF">FKW77_003889</name>
</gene>
<dbReference type="AlphaFoldDB" id="A0A517LDR7"/>
<dbReference type="EMBL" id="CP042194">
    <property type="protein sequence ID" value="QDS73726.1"/>
    <property type="molecule type" value="Genomic_DNA"/>
</dbReference>
<reference evidence="2 3" key="1">
    <citation type="submission" date="2019-07" db="EMBL/GenBank/DDBJ databases">
        <title>Finished genome of Venturia effusa.</title>
        <authorList>
            <person name="Young C.A."/>
            <person name="Cox M.P."/>
            <person name="Ganley A.R.D."/>
            <person name="David W.J."/>
        </authorList>
    </citation>
    <scope>NUCLEOTIDE SEQUENCE [LARGE SCALE GENOMIC DNA]</scope>
    <source>
        <strain evidence="3">albino</strain>
    </source>
</reference>